<evidence type="ECO:0000313" key="1">
    <source>
        <dbReference type="EMBL" id="MEO3684628.1"/>
    </source>
</evidence>
<dbReference type="RefSeq" id="WP_347691017.1">
    <property type="nucleotide sequence ID" value="NZ_JBDPZN010000020.1"/>
</dbReference>
<protein>
    <recommendedName>
        <fullName evidence="3">Lipoprotein</fullName>
    </recommendedName>
</protein>
<proteinExistence type="predicted"/>
<gene>
    <name evidence="1" type="ORF">ABHN84_20400</name>
</gene>
<evidence type="ECO:0000313" key="2">
    <source>
        <dbReference type="Proteomes" id="UP001477278"/>
    </source>
</evidence>
<sequence>MNIRLLKTVLVLGVLGAAAAWYITDSKNNQESVQAEMTANVYGDWVAAEGFCNTNVQGIDGVDITNEFFVKNGKRTPIKQVLITPQETAMDMCNQGVIKYEYEFTLLPTNETFHHGSMGAFELIKSVEDSVIYFKMSQEFKKKYELFHAKIK</sequence>
<reference evidence="1 2" key="1">
    <citation type="submission" date="2024-05" db="EMBL/GenBank/DDBJ databases">
        <title>Genome sequencing of Marine Estuary Bacteria, Shewanella vesiculosa and S. baltica, and Pseudomonas syringae.</title>
        <authorList>
            <person name="Gurung A."/>
            <person name="Maclea K.S."/>
        </authorList>
    </citation>
    <scope>NUCLEOTIDE SEQUENCE [LARGE SCALE GENOMIC DNA]</scope>
    <source>
        <strain evidence="1 2">1A</strain>
    </source>
</reference>
<evidence type="ECO:0008006" key="3">
    <source>
        <dbReference type="Google" id="ProtNLM"/>
    </source>
</evidence>
<dbReference type="EMBL" id="JBDPZN010000020">
    <property type="protein sequence ID" value="MEO3684628.1"/>
    <property type="molecule type" value="Genomic_DNA"/>
</dbReference>
<comment type="caution">
    <text evidence="1">The sequence shown here is derived from an EMBL/GenBank/DDBJ whole genome shotgun (WGS) entry which is preliminary data.</text>
</comment>
<keyword evidence="2" id="KW-1185">Reference proteome</keyword>
<accession>A0ABV0FYJ3</accession>
<organism evidence="1 2">
    <name type="scientific">Shewanella vesiculosa</name>
    <dbReference type="NCBI Taxonomy" id="518738"/>
    <lineage>
        <taxon>Bacteria</taxon>
        <taxon>Pseudomonadati</taxon>
        <taxon>Pseudomonadota</taxon>
        <taxon>Gammaproteobacteria</taxon>
        <taxon>Alteromonadales</taxon>
        <taxon>Shewanellaceae</taxon>
        <taxon>Shewanella</taxon>
    </lineage>
</organism>
<dbReference type="Proteomes" id="UP001477278">
    <property type="component" value="Unassembled WGS sequence"/>
</dbReference>
<name>A0ABV0FYJ3_9GAMM</name>